<comment type="caution">
    <text evidence="1">The sequence shown here is derived from an EMBL/GenBank/DDBJ whole genome shotgun (WGS) entry which is preliminary data.</text>
</comment>
<organism evidence="1 2">
    <name type="scientific">Streptomyces kasugaensis</name>
    <dbReference type="NCBI Taxonomy" id="1946"/>
    <lineage>
        <taxon>Bacteria</taxon>
        <taxon>Bacillati</taxon>
        <taxon>Actinomycetota</taxon>
        <taxon>Actinomycetes</taxon>
        <taxon>Kitasatosporales</taxon>
        <taxon>Streptomycetaceae</taxon>
        <taxon>Streptomyces</taxon>
    </lineage>
</organism>
<protein>
    <submittedName>
        <fullName evidence="1">Uncharacterized protein</fullName>
    </submittedName>
</protein>
<dbReference type="EMBL" id="SIXH01000241">
    <property type="protein sequence ID" value="TBO57266.1"/>
    <property type="molecule type" value="Genomic_DNA"/>
</dbReference>
<evidence type="ECO:0000313" key="1">
    <source>
        <dbReference type="EMBL" id="TBO57266.1"/>
    </source>
</evidence>
<dbReference type="InterPro" id="IPR045778">
    <property type="entry name" value="DUF6204"/>
</dbReference>
<proteinExistence type="predicted"/>
<dbReference type="Pfam" id="PF19707">
    <property type="entry name" value="DUF6204"/>
    <property type="match status" value="1"/>
</dbReference>
<gene>
    <name evidence="1" type="ORF">EYS09_23555</name>
</gene>
<dbReference type="Proteomes" id="UP000292452">
    <property type="component" value="Unassembled WGS sequence"/>
</dbReference>
<keyword evidence="2" id="KW-1185">Reference proteome</keyword>
<dbReference type="AlphaFoldDB" id="A0A4Q9HQQ1"/>
<dbReference type="RefSeq" id="WP_131124743.1">
    <property type="nucleotide sequence ID" value="NZ_SIXH01000241.1"/>
</dbReference>
<name>A0A4Q9HQQ1_STRKA</name>
<accession>A0A4Q9HQQ1</accession>
<sequence>MSTRTFRITVRGAFDGLGTDQRAELLARAAEHDILHAAFTSEGHLSYDVAARPAFTFRFLDSGEEEEDILEATERAEESAKAWLAARGYGYRNLRSTAEDLSQAALSKRQRRAAAQQNV</sequence>
<evidence type="ECO:0000313" key="2">
    <source>
        <dbReference type="Proteomes" id="UP000292452"/>
    </source>
</evidence>
<reference evidence="1 2" key="1">
    <citation type="submission" date="2019-02" db="EMBL/GenBank/DDBJ databases">
        <title>Draft Genome Sequence of Streptomyces sp. AM-2504, identified by 16S rRNA comparative analysis as a Streptomyces Kasugaensis strain.</title>
        <authorList>
            <person name="Napolioni V."/>
            <person name="Giuliodori A.M."/>
            <person name="Spurio R."/>
            <person name="Fabbretti A."/>
        </authorList>
    </citation>
    <scope>NUCLEOTIDE SEQUENCE [LARGE SCALE GENOMIC DNA]</scope>
    <source>
        <strain evidence="1 2">AM-2504</strain>
    </source>
</reference>